<evidence type="ECO:0000313" key="3">
    <source>
        <dbReference type="Proteomes" id="UP000324853"/>
    </source>
</evidence>
<accession>A0A5S4WSU5</accession>
<dbReference type="OrthoDB" id="8116725at2"/>
<dbReference type="EMBL" id="VSSR01000021">
    <property type="protein sequence ID" value="TYL84635.1"/>
    <property type="molecule type" value="Genomic_DNA"/>
</dbReference>
<dbReference type="InterPro" id="IPR009506">
    <property type="entry name" value="YjiS-like"/>
</dbReference>
<protein>
    <submittedName>
        <fullName evidence="2">DUF1127 domain-containing protein</fullName>
    </submittedName>
</protein>
<evidence type="ECO:0000313" key="2">
    <source>
        <dbReference type="EMBL" id="TYL84635.1"/>
    </source>
</evidence>
<keyword evidence="3" id="KW-1185">Reference proteome</keyword>
<dbReference type="Proteomes" id="UP000324853">
    <property type="component" value="Unassembled WGS sequence"/>
</dbReference>
<comment type="caution">
    <text evidence="2">The sequence shown here is derived from an EMBL/GenBank/DDBJ whole genome shotgun (WGS) entry which is preliminary data.</text>
</comment>
<reference evidence="2 3" key="1">
    <citation type="submission" date="2019-08" db="EMBL/GenBank/DDBJ databases">
        <title>Bradyrhizobium hipponensis sp. nov., a rhizobium isolated from a Lupinus angustifolius root nodule in Tunisia.</title>
        <authorList>
            <person name="Off K."/>
            <person name="Rejili M."/>
            <person name="Mars M."/>
            <person name="Brachmann A."/>
            <person name="Marin M."/>
        </authorList>
    </citation>
    <scope>NUCLEOTIDE SEQUENCE [LARGE SCALE GENOMIC DNA]</scope>
    <source>
        <strain evidence="2 3">CTAW11</strain>
    </source>
</reference>
<sequence length="134" mass="14743">MPPQLTNTSPGIEGDAARRGLTLTILSAKSAVDQALAARLKASAAALDDALQDKDAAGPAGGSTPSVPGLLRRYWLAFQERRRRRSLRVNLHELSDRELMDIGLTRGQIDYLTPQRAIDTLRDSTIYLWSRRGM</sequence>
<dbReference type="RefSeq" id="WP_148751287.1">
    <property type="nucleotide sequence ID" value="NZ_VSSR01000021.1"/>
</dbReference>
<proteinExistence type="predicted"/>
<dbReference type="AlphaFoldDB" id="A0A5S4WSU5"/>
<name>A0A5S4WSU5_9BRAD</name>
<gene>
    <name evidence="2" type="ORF">FXB38_13215</name>
</gene>
<organism evidence="2 3">
    <name type="scientific">Bradyrhizobium cytisi</name>
    <dbReference type="NCBI Taxonomy" id="515489"/>
    <lineage>
        <taxon>Bacteria</taxon>
        <taxon>Pseudomonadati</taxon>
        <taxon>Pseudomonadota</taxon>
        <taxon>Alphaproteobacteria</taxon>
        <taxon>Hyphomicrobiales</taxon>
        <taxon>Nitrobacteraceae</taxon>
        <taxon>Bradyrhizobium</taxon>
    </lineage>
</organism>
<evidence type="ECO:0000259" key="1">
    <source>
        <dbReference type="Pfam" id="PF06568"/>
    </source>
</evidence>
<dbReference type="Pfam" id="PF06568">
    <property type="entry name" value="YjiS-like"/>
    <property type="match status" value="1"/>
</dbReference>
<feature type="domain" description="YjiS-like" evidence="1">
    <location>
        <begin position="75"/>
        <end position="110"/>
    </location>
</feature>